<dbReference type="InterPro" id="IPR036097">
    <property type="entry name" value="HisK_dim/P_sf"/>
</dbReference>
<dbReference type="SMART" id="SM00387">
    <property type="entry name" value="HATPase_c"/>
    <property type="match status" value="1"/>
</dbReference>
<dbReference type="InterPro" id="IPR004358">
    <property type="entry name" value="Sig_transdc_His_kin-like_C"/>
</dbReference>
<organism evidence="8 9">
    <name type="scientific">Haloferax litoreum</name>
    <dbReference type="NCBI Taxonomy" id="2666140"/>
    <lineage>
        <taxon>Archaea</taxon>
        <taxon>Methanobacteriati</taxon>
        <taxon>Methanobacteriota</taxon>
        <taxon>Stenosarchaea group</taxon>
        <taxon>Halobacteria</taxon>
        <taxon>Halobacteriales</taxon>
        <taxon>Haloferacaceae</taxon>
        <taxon>Haloferax</taxon>
    </lineage>
</organism>
<sequence>MRLLILLSHERNSRILAEKLTPYYDICTENSALTSGEFDLCIVDSNTLRRFRSELEAHTRAEEPVFLPYLLVVNRDVDQVDTAALELVDEVISMPIVLEELAPRLKSLLRTRHLTWEMSERDQVEEMAATISHDLRNPLNVARGNLELGRETNEDEFFETTADALDRMSTLIDDLLSFAKQEYATPDFAPVSIADIATRSWDLLETGDATFHLELDDDTVIVADPSRLQELFSNLFRNACEHNDGQLTVTVGPLSDGFFVADDGAGIPVADRVSVFETGYSTNTDGTGFGLPIVKRICDAHSWTVSVSDSTTGGAQFDITGVQFIDGVSASPGGE</sequence>
<evidence type="ECO:0000313" key="9">
    <source>
        <dbReference type="Proteomes" id="UP000439022"/>
    </source>
</evidence>
<protein>
    <recommendedName>
        <fullName evidence="2">histidine kinase</fullName>
        <ecNumber evidence="2">2.7.13.3</ecNumber>
    </recommendedName>
</protein>
<evidence type="ECO:0000256" key="2">
    <source>
        <dbReference type="ARBA" id="ARBA00012438"/>
    </source>
</evidence>
<dbReference type="GO" id="GO:0000155">
    <property type="term" value="F:phosphorelay sensor kinase activity"/>
    <property type="evidence" value="ECO:0007669"/>
    <property type="project" value="InterPro"/>
</dbReference>
<dbReference type="PANTHER" id="PTHR43711:SF1">
    <property type="entry name" value="HISTIDINE KINASE 1"/>
    <property type="match status" value="1"/>
</dbReference>
<dbReference type="InterPro" id="IPR005467">
    <property type="entry name" value="His_kinase_dom"/>
</dbReference>
<proteinExistence type="predicted"/>
<dbReference type="AlphaFoldDB" id="A0A6A8GL01"/>
<dbReference type="EC" id="2.7.13.3" evidence="2"/>
<evidence type="ECO:0000256" key="5">
    <source>
        <dbReference type="ARBA" id="ARBA00022777"/>
    </source>
</evidence>
<keyword evidence="5 8" id="KW-0418">Kinase</keyword>
<dbReference type="CDD" id="cd00082">
    <property type="entry name" value="HisKA"/>
    <property type="match status" value="1"/>
</dbReference>
<evidence type="ECO:0000313" key="8">
    <source>
        <dbReference type="EMBL" id="MRX23746.1"/>
    </source>
</evidence>
<evidence type="ECO:0000259" key="7">
    <source>
        <dbReference type="PROSITE" id="PS50109"/>
    </source>
</evidence>
<dbReference type="Proteomes" id="UP000439022">
    <property type="component" value="Unassembled WGS sequence"/>
</dbReference>
<evidence type="ECO:0000256" key="3">
    <source>
        <dbReference type="ARBA" id="ARBA00022553"/>
    </source>
</evidence>
<name>A0A6A8GL01_9EURY</name>
<reference evidence="8 9" key="1">
    <citation type="submission" date="2019-11" db="EMBL/GenBank/DDBJ databases">
        <title>Whole genome sequence of Haloferax sp. MBLA0076.</title>
        <authorList>
            <person name="Seo M.-J."/>
            <person name="Cho E.-S."/>
        </authorList>
    </citation>
    <scope>NUCLEOTIDE SEQUENCE [LARGE SCALE GENOMIC DNA]</scope>
    <source>
        <strain evidence="8 9">MBLA0076</strain>
    </source>
</reference>
<dbReference type="PRINTS" id="PR00344">
    <property type="entry name" value="BCTRLSENSOR"/>
</dbReference>
<dbReference type="InterPro" id="IPR003594">
    <property type="entry name" value="HATPase_dom"/>
</dbReference>
<dbReference type="Gene3D" id="3.30.565.10">
    <property type="entry name" value="Histidine kinase-like ATPase, C-terminal domain"/>
    <property type="match status" value="1"/>
</dbReference>
<dbReference type="Pfam" id="PF02518">
    <property type="entry name" value="HATPase_c"/>
    <property type="match status" value="1"/>
</dbReference>
<dbReference type="Pfam" id="PF00512">
    <property type="entry name" value="HisKA"/>
    <property type="match status" value="1"/>
</dbReference>
<accession>A0A6A8GL01</accession>
<evidence type="ECO:0000256" key="1">
    <source>
        <dbReference type="ARBA" id="ARBA00000085"/>
    </source>
</evidence>
<dbReference type="PANTHER" id="PTHR43711">
    <property type="entry name" value="TWO-COMPONENT HISTIDINE KINASE"/>
    <property type="match status" value="1"/>
</dbReference>
<dbReference type="PROSITE" id="PS50109">
    <property type="entry name" value="HIS_KIN"/>
    <property type="match status" value="1"/>
</dbReference>
<dbReference type="Gene3D" id="1.10.287.130">
    <property type="match status" value="1"/>
</dbReference>
<keyword evidence="3" id="KW-0597">Phosphoprotein</keyword>
<evidence type="ECO:0000256" key="6">
    <source>
        <dbReference type="ARBA" id="ARBA00023012"/>
    </source>
</evidence>
<dbReference type="EMBL" id="WKJO01000003">
    <property type="protein sequence ID" value="MRX23746.1"/>
    <property type="molecule type" value="Genomic_DNA"/>
</dbReference>
<comment type="caution">
    <text evidence="8">The sequence shown here is derived from an EMBL/GenBank/DDBJ whole genome shotgun (WGS) entry which is preliminary data.</text>
</comment>
<dbReference type="InterPro" id="IPR050736">
    <property type="entry name" value="Sensor_HK_Regulatory"/>
</dbReference>
<dbReference type="SMART" id="SM00388">
    <property type="entry name" value="HisKA"/>
    <property type="match status" value="1"/>
</dbReference>
<gene>
    <name evidence="8" type="ORF">GJR96_17525</name>
</gene>
<dbReference type="SUPFAM" id="SSF55874">
    <property type="entry name" value="ATPase domain of HSP90 chaperone/DNA topoisomerase II/histidine kinase"/>
    <property type="match status" value="1"/>
</dbReference>
<keyword evidence="9" id="KW-1185">Reference proteome</keyword>
<keyword evidence="6" id="KW-0902">Two-component regulatory system</keyword>
<comment type="catalytic activity">
    <reaction evidence="1">
        <text>ATP + protein L-histidine = ADP + protein N-phospho-L-histidine.</text>
        <dbReference type="EC" id="2.7.13.3"/>
    </reaction>
</comment>
<dbReference type="SUPFAM" id="SSF47384">
    <property type="entry name" value="Homodimeric domain of signal transducing histidine kinase"/>
    <property type="match status" value="1"/>
</dbReference>
<dbReference type="InterPro" id="IPR036890">
    <property type="entry name" value="HATPase_C_sf"/>
</dbReference>
<evidence type="ECO:0000256" key="4">
    <source>
        <dbReference type="ARBA" id="ARBA00022679"/>
    </source>
</evidence>
<keyword evidence="4" id="KW-0808">Transferase</keyword>
<feature type="domain" description="Histidine kinase" evidence="7">
    <location>
        <begin position="130"/>
        <end position="320"/>
    </location>
</feature>
<dbReference type="InterPro" id="IPR003661">
    <property type="entry name" value="HisK_dim/P_dom"/>
</dbReference>
<dbReference type="CDD" id="cd00075">
    <property type="entry name" value="HATPase"/>
    <property type="match status" value="1"/>
</dbReference>